<dbReference type="AlphaFoldDB" id="A0A671R2J3"/>
<evidence type="ECO:0000256" key="10">
    <source>
        <dbReference type="SAM" id="MobiDB-lite"/>
    </source>
</evidence>
<evidence type="ECO:0000256" key="8">
    <source>
        <dbReference type="ARBA" id="ARBA00047899"/>
    </source>
</evidence>
<dbReference type="GO" id="GO:0004674">
    <property type="term" value="F:protein serine/threonine kinase activity"/>
    <property type="evidence" value="ECO:0007669"/>
    <property type="project" value="UniProtKB-KW"/>
</dbReference>
<dbReference type="GO" id="GO:0005524">
    <property type="term" value="F:ATP binding"/>
    <property type="evidence" value="ECO:0007669"/>
    <property type="project" value="UniProtKB-KW"/>
</dbReference>
<feature type="compositionally biased region" description="Acidic residues" evidence="10">
    <location>
        <begin position="90"/>
        <end position="100"/>
    </location>
</feature>
<evidence type="ECO:0000256" key="6">
    <source>
        <dbReference type="ARBA" id="ARBA00022777"/>
    </source>
</evidence>
<dbReference type="SMART" id="SM00220">
    <property type="entry name" value="S_TKc"/>
    <property type="match status" value="1"/>
</dbReference>
<reference evidence="12" key="1">
    <citation type="submission" date="2025-08" db="UniProtKB">
        <authorList>
            <consortium name="Ensembl"/>
        </authorList>
    </citation>
    <scope>IDENTIFICATION</scope>
</reference>
<feature type="region of interest" description="Disordered" evidence="10">
    <location>
        <begin position="84"/>
        <end position="104"/>
    </location>
</feature>
<evidence type="ECO:0000256" key="5">
    <source>
        <dbReference type="ARBA" id="ARBA00022741"/>
    </source>
</evidence>
<evidence type="ECO:0000256" key="7">
    <source>
        <dbReference type="ARBA" id="ARBA00022840"/>
    </source>
</evidence>
<keyword evidence="4" id="KW-0808">Transferase</keyword>
<feature type="compositionally biased region" description="Basic and acidic residues" evidence="10">
    <location>
        <begin position="33"/>
        <end position="45"/>
    </location>
</feature>
<protein>
    <recommendedName>
        <fullName evidence="2">non-specific serine/threonine protein kinase</fullName>
        <ecNumber evidence="2">2.7.11.1</ecNumber>
    </recommendedName>
</protein>
<dbReference type="Gene3D" id="1.10.510.10">
    <property type="entry name" value="Transferase(Phosphotransferase) domain 1"/>
    <property type="match status" value="1"/>
</dbReference>
<dbReference type="PROSITE" id="PS50011">
    <property type="entry name" value="PROTEIN_KINASE_DOM"/>
    <property type="match status" value="1"/>
</dbReference>
<keyword evidence="3" id="KW-0723">Serine/threonine-protein kinase</keyword>
<keyword evidence="6" id="KW-0418">Kinase</keyword>
<keyword evidence="5" id="KW-0547">Nucleotide-binding</keyword>
<evidence type="ECO:0000313" key="12">
    <source>
        <dbReference type="Ensembl" id="ENSSANP00000077369.1"/>
    </source>
</evidence>
<dbReference type="PANTHER" id="PTHR22984:SF11">
    <property type="entry name" value="AURORA KINASE-RELATED"/>
    <property type="match status" value="1"/>
</dbReference>
<dbReference type="EC" id="2.7.11.1" evidence="2"/>
<dbReference type="SUPFAM" id="SSF56112">
    <property type="entry name" value="Protein kinase-like (PK-like)"/>
    <property type="match status" value="1"/>
</dbReference>
<dbReference type="PANTHER" id="PTHR22984">
    <property type="entry name" value="SERINE/THREONINE-PROTEIN KINASE PIM"/>
    <property type="match status" value="1"/>
</dbReference>
<dbReference type="InterPro" id="IPR000719">
    <property type="entry name" value="Prot_kinase_dom"/>
</dbReference>
<evidence type="ECO:0000256" key="3">
    <source>
        <dbReference type="ARBA" id="ARBA00022527"/>
    </source>
</evidence>
<proteinExistence type="inferred from homology"/>
<dbReference type="Pfam" id="PF00069">
    <property type="entry name" value="Pkinase"/>
    <property type="match status" value="1"/>
</dbReference>
<dbReference type="Gene3D" id="3.30.200.20">
    <property type="entry name" value="Phosphorylase Kinase, domain 1"/>
    <property type="match status" value="1"/>
</dbReference>
<evidence type="ECO:0000313" key="13">
    <source>
        <dbReference type="Proteomes" id="UP000472260"/>
    </source>
</evidence>
<name>A0A671R2J3_9TELE</name>
<dbReference type="GO" id="GO:0043066">
    <property type="term" value="P:negative regulation of apoptotic process"/>
    <property type="evidence" value="ECO:0007669"/>
    <property type="project" value="TreeGrafter"/>
</dbReference>
<feature type="region of interest" description="Disordered" evidence="10">
    <location>
        <begin position="1"/>
        <end position="66"/>
    </location>
</feature>
<gene>
    <name evidence="12" type="primary">LOC107674063</name>
</gene>
<comment type="similarity">
    <text evidence="1">Belongs to the protein kinase superfamily. CAMK Ser/Thr protein kinase family. PIM subfamily.</text>
</comment>
<dbReference type="Ensembl" id="ENSSANT00000082248.1">
    <property type="protein sequence ID" value="ENSSANP00000077369.1"/>
    <property type="gene ID" value="ENSSANG00000038550.1"/>
</dbReference>
<reference evidence="12" key="2">
    <citation type="submission" date="2025-09" db="UniProtKB">
        <authorList>
            <consortium name="Ensembl"/>
        </authorList>
    </citation>
    <scope>IDENTIFICATION</scope>
</reference>
<evidence type="ECO:0000256" key="4">
    <source>
        <dbReference type="ARBA" id="ARBA00022679"/>
    </source>
</evidence>
<evidence type="ECO:0000259" key="11">
    <source>
        <dbReference type="PROSITE" id="PS50011"/>
    </source>
</evidence>
<keyword evidence="13" id="KW-1185">Reference proteome</keyword>
<comment type="catalytic activity">
    <reaction evidence="9">
        <text>L-seryl-[protein] + ATP = O-phospho-L-seryl-[protein] + ADP + H(+)</text>
        <dbReference type="Rhea" id="RHEA:17989"/>
        <dbReference type="Rhea" id="RHEA-COMP:9863"/>
        <dbReference type="Rhea" id="RHEA-COMP:11604"/>
        <dbReference type="ChEBI" id="CHEBI:15378"/>
        <dbReference type="ChEBI" id="CHEBI:29999"/>
        <dbReference type="ChEBI" id="CHEBI:30616"/>
        <dbReference type="ChEBI" id="CHEBI:83421"/>
        <dbReference type="ChEBI" id="CHEBI:456216"/>
        <dbReference type="EC" id="2.7.11.1"/>
    </reaction>
</comment>
<dbReference type="GO" id="GO:0007346">
    <property type="term" value="P:regulation of mitotic cell cycle"/>
    <property type="evidence" value="ECO:0007669"/>
    <property type="project" value="TreeGrafter"/>
</dbReference>
<sequence>MNMGQRLSRKKKAEEEGDECMHEINPHTPVTPTDHKAEVHPRPDETPVGIGEGGGGQEKGREKTKKKRRFRRFASFCCLSRPKSTRAQDEQVEQGEVDQDADARPSIRCSNGKLHVFITRALYIQKKSLNHLHTILRTILKNTTPITHHKKLKMGEGGFGSVFEGTRCEDGLLVAVKFTALSVSSPLIPLEVALTIMANQGPSCCQIIELLDWQDNPDQYIMFLERPSPCVNMHLFWQYHGNLFSEELARHFMWQVIDAAAVCCSRGVFHRDINMPNLLVNTETLEVKMIDFGYGDLLKSSSYNTYSGTAMYCPPEYFEKGEYHGKEATVWSLGVLLFAMIASLFPNSGDIGLMDADVWFHSGFSDGCLKSNPEQRLYLEEMLFHDWFEL</sequence>
<dbReference type="InterPro" id="IPR011009">
    <property type="entry name" value="Kinase-like_dom_sf"/>
</dbReference>
<dbReference type="Proteomes" id="UP000472260">
    <property type="component" value="Unassembled WGS sequence"/>
</dbReference>
<feature type="domain" description="Protein kinase" evidence="11">
    <location>
        <begin position="148"/>
        <end position="388"/>
    </location>
</feature>
<evidence type="ECO:0000256" key="2">
    <source>
        <dbReference type="ARBA" id="ARBA00012513"/>
    </source>
</evidence>
<evidence type="ECO:0000256" key="1">
    <source>
        <dbReference type="ARBA" id="ARBA00005505"/>
    </source>
</evidence>
<evidence type="ECO:0000256" key="9">
    <source>
        <dbReference type="ARBA" id="ARBA00048679"/>
    </source>
</evidence>
<accession>A0A671R2J3</accession>
<keyword evidence="7" id="KW-0067">ATP-binding</keyword>
<organism evidence="12 13">
    <name type="scientific">Sinocyclocheilus anshuiensis</name>
    <dbReference type="NCBI Taxonomy" id="1608454"/>
    <lineage>
        <taxon>Eukaryota</taxon>
        <taxon>Metazoa</taxon>
        <taxon>Chordata</taxon>
        <taxon>Craniata</taxon>
        <taxon>Vertebrata</taxon>
        <taxon>Euteleostomi</taxon>
        <taxon>Actinopterygii</taxon>
        <taxon>Neopterygii</taxon>
        <taxon>Teleostei</taxon>
        <taxon>Ostariophysi</taxon>
        <taxon>Cypriniformes</taxon>
        <taxon>Cyprinidae</taxon>
        <taxon>Cyprininae</taxon>
        <taxon>Sinocyclocheilus</taxon>
    </lineage>
</organism>
<dbReference type="InterPro" id="IPR051138">
    <property type="entry name" value="PIM_Ser/Thr_kinase"/>
</dbReference>
<dbReference type="GO" id="GO:0005737">
    <property type="term" value="C:cytoplasm"/>
    <property type="evidence" value="ECO:0007669"/>
    <property type="project" value="TreeGrafter"/>
</dbReference>
<comment type="catalytic activity">
    <reaction evidence="8">
        <text>L-threonyl-[protein] + ATP = O-phospho-L-threonyl-[protein] + ADP + H(+)</text>
        <dbReference type="Rhea" id="RHEA:46608"/>
        <dbReference type="Rhea" id="RHEA-COMP:11060"/>
        <dbReference type="Rhea" id="RHEA-COMP:11605"/>
        <dbReference type="ChEBI" id="CHEBI:15378"/>
        <dbReference type="ChEBI" id="CHEBI:30013"/>
        <dbReference type="ChEBI" id="CHEBI:30616"/>
        <dbReference type="ChEBI" id="CHEBI:61977"/>
        <dbReference type="ChEBI" id="CHEBI:456216"/>
        <dbReference type="EC" id="2.7.11.1"/>
    </reaction>
</comment>